<dbReference type="EMBL" id="KZ155793">
    <property type="protein sequence ID" value="OUS45014.1"/>
    <property type="molecule type" value="Genomic_DNA"/>
</dbReference>
<evidence type="ECO:0000256" key="3">
    <source>
        <dbReference type="ARBA" id="ARBA00022840"/>
    </source>
</evidence>
<dbReference type="PROSITE" id="PS50893">
    <property type="entry name" value="ABC_TRANSPORTER_2"/>
    <property type="match status" value="2"/>
</dbReference>
<dbReference type="PROSITE" id="PS00211">
    <property type="entry name" value="ABC_TRANSPORTER_1"/>
    <property type="match status" value="1"/>
</dbReference>
<dbReference type="InterPro" id="IPR003439">
    <property type="entry name" value="ABC_transporter-like_ATP-bd"/>
</dbReference>
<dbReference type="InterPro" id="IPR017871">
    <property type="entry name" value="ABC_transporter-like_CS"/>
</dbReference>
<feature type="domain" description="ABC transporter" evidence="6">
    <location>
        <begin position="10"/>
        <end position="291"/>
    </location>
</feature>
<dbReference type="FunFam" id="3.40.50.300:FF:000011">
    <property type="entry name" value="Putative ABC transporter ATP-binding component"/>
    <property type="match status" value="1"/>
</dbReference>
<dbReference type="Pfam" id="PF12848">
    <property type="entry name" value="ABC_tran_Xtn"/>
    <property type="match status" value="1"/>
</dbReference>
<dbReference type="Pfam" id="PF00005">
    <property type="entry name" value="ABC_tran"/>
    <property type="match status" value="2"/>
</dbReference>
<evidence type="ECO:0000256" key="4">
    <source>
        <dbReference type="SAM" id="Coils"/>
    </source>
</evidence>
<feature type="coiled-coil region" evidence="4">
    <location>
        <begin position="86"/>
        <end position="113"/>
    </location>
</feature>
<evidence type="ECO:0000256" key="5">
    <source>
        <dbReference type="SAM" id="MobiDB-lite"/>
    </source>
</evidence>
<name>A0A1Y5I9W4_OSTTA</name>
<gene>
    <name evidence="7" type="ORF">BE221DRAFT_82148</name>
</gene>
<dbReference type="Gene3D" id="3.40.50.300">
    <property type="entry name" value="P-loop containing nucleotide triphosphate hydrolases"/>
    <property type="match status" value="2"/>
</dbReference>
<dbReference type="SUPFAM" id="SSF52540">
    <property type="entry name" value="P-loop containing nucleoside triphosphate hydrolases"/>
    <property type="match status" value="2"/>
</dbReference>
<dbReference type="InterPro" id="IPR027417">
    <property type="entry name" value="P-loop_NTPase"/>
</dbReference>
<dbReference type="Proteomes" id="UP000195557">
    <property type="component" value="Unassembled WGS sequence"/>
</dbReference>
<evidence type="ECO:0000256" key="2">
    <source>
        <dbReference type="ARBA" id="ARBA00022741"/>
    </source>
</evidence>
<evidence type="ECO:0000313" key="7">
    <source>
        <dbReference type="EMBL" id="OUS45014.1"/>
    </source>
</evidence>
<dbReference type="FunFam" id="3.40.50.300:FF:000549">
    <property type="entry name" value="ABC transporter ATP-binding protein arb1"/>
    <property type="match status" value="1"/>
</dbReference>
<dbReference type="CDD" id="cd03221">
    <property type="entry name" value="ABCF_EF-3"/>
    <property type="match status" value="2"/>
</dbReference>
<reference evidence="7" key="1">
    <citation type="submission" date="2017-04" db="EMBL/GenBank/DDBJ databases">
        <title>Population genomics of picophytoplankton unveils novel chromosome hypervariability.</title>
        <authorList>
            <consortium name="DOE Joint Genome Institute"/>
            <person name="Blanc-Mathieu R."/>
            <person name="Krasovec M."/>
            <person name="Hebrard M."/>
            <person name="Yau S."/>
            <person name="Desgranges E."/>
            <person name="Martin J."/>
            <person name="Schackwitz W."/>
            <person name="Kuo A."/>
            <person name="Salin G."/>
            <person name="Donnadieu C."/>
            <person name="Desdevises Y."/>
            <person name="Sanchez-Ferandin S."/>
            <person name="Moreau H."/>
            <person name="Rivals E."/>
            <person name="Grigoriev I.V."/>
            <person name="Grimsley N."/>
            <person name="Eyre-Walker A."/>
            <person name="Piganeau G."/>
        </authorList>
    </citation>
    <scope>NUCLEOTIDE SEQUENCE [LARGE SCALE GENOMIC DNA]</scope>
    <source>
        <strain evidence="7">RCC 1115</strain>
    </source>
</reference>
<feature type="domain" description="ABC transporter" evidence="6">
    <location>
        <begin position="346"/>
        <end position="571"/>
    </location>
</feature>
<organism evidence="7">
    <name type="scientific">Ostreococcus tauri</name>
    <name type="common">Marine green alga</name>
    <dbReference type="NCBI Taxonomy" id="70448"/>
    <lineage>
        <taxon>Eukaryota</taxon>
        <taxon>Viridiplantae</taxon>
        <taxon>Chlorophyta</taxon>
        <taxon>Mamiellophyceae</taxon>
        <taxon>Mamiellales</taxon>
        <taxon>Bathycoccaceae</taxon>
        <taxon>Ostreococcus</taxon>
    </lineage>
</organism>
<dbReference type="GO" id="GO:0005524">
    <property type="term" value="F:ATP binding"/>
    <property type="evidence" value="ECO:0007669"/>
    <property type="project" value="UniProtKB-KW"/>
</dbReference>
<proteinExistence type="predicted"/>
<dbReference type="SMART" id="SM00382">
    <property type="entry name" value="AAA"/>
    <property type="match status" value="2"/>
</dbReference>
<keyword evidence="2" id="KW-0547">Nucleotide-binding</keyword>
<accession>A0A1Y5I9W4</accession>
<dbReference type="AlphaFoldDB" id="A0A1Y5I9W4"/>
<dbReference type="eggNOG" id="KOG0066">
    <property type="taxonomic scope" value="Eukaryota"/>
</dbReference>
<keyword evidence="3" id="KW-0067">ATP-binding</keyword>
<sequence length="574" mass="64253">MAAIATSKDIKIDGFSVSARGKPLLNNTSLTIAHGRRYGLVGPNGTGKTTVMKLLARRKIPVPEHIDILLVEQEVVGDDRSALQSVVAADVELQELRKKKIDLEDMMEKLAIGDSSVTEPVFKDEETGEEHDLAVELNKTYDRLNHKGDATAEARASKILHGLGFTVPKKDGSVGPDRFSMHNTTKSFSGGWRMRISLARALFIEPTCLLLDEPTNHLDLRAVIWLEEYLMRWKKTLVVVSHDRDFLSNVTTDIVHLHDHKLDQYKGSFDQFEEMYEIRRREANKAYEKHQVSPSKTPSRIRQRRTKSGMMVDDDENAPAQLPEKWADYNVKFSFPTPTELPPPLIGLNDCCFEYPGLKGFSLDNINIGIDMGSRVVIIGPNGAGKSTLMNLLGGDLEPTAGDSRRSHALRIGRYSQHFVDVLAMDENPVEFLRRKYLKDNGSSYKPEEIRAKLGRFGLPGHNHLTPVVKLSGGQKARVVFTAIALSNPHILLLDEPTNHLDMQSIDALADALNEFEGGVIMITHDAHICETVLDDEKSEIWVVDEGKVDKFNGDFEEYRKQLVAEIAAELDDQ</sequence>
<dbReference type="InterPro" id="IPR003593">
    <property type="entry name" value="AAA+_ATPase"/>
</dbReference>
<dbReference type="PANTHER" id="PTHR19211">
    <property type="entry name" value="ATP-BINDING TRANSPORT PROTEIN-RELATED"/>
    <property type="match status" value="1"/>
</dbReference>
<dbReference type="InterPro" id="IPR032781">
    <property type="entry name" value="ABC_tran_Xtn"/>
</dbReference>
<evidence type="ECO:0000256" key="1">
    <source>
        <dbReference type="ARBA" id="ARBA00022737"/>
    </source>
</evidence>
<keyword evidence="4" id="KW-0175">Coiled coil</keyword>
<keyword evidence="1" id="KW-0677">Repeat</keyword>
<protein>
    <submittedName>
        <fullName evidence="7">Multidrug/pheromone exporter, ABC superfamily</fullName>
    </submittedName>
</protein>
<feature type="region of interest" description="Disordered" evidence="5">
    <location>
        <begin position="285"/>
        <end position="307"/>
    </location>
</feature>
<dbReference type="PANTHER" id="PTHR19211:SF14">
    <property type="entry name" value="ATP-BINDING CASSETTE SUB-FAMILY F MEMBER 1"/>
    <property type="match status" value="1"/>
</dbReference>
<evidence type="ECO:0000259" key="6">
    <source>
        <dbReference type="PROSITE" id="PS50893"/>
    </source>
</evidence>
<dbReference type="InterPro" id="IPR050611">
    <property type="entry name" value="ABCF"/>
</dbReference>
<dbReference type="GO" id="GO:0016887">
    <property type="term" value="F:ATP hydrolysis activity"/>
    <property type="evidence" value="ECO:0007669"/>
    <property type="project" value="InterPro"/>
</dbReference>